<feature type="compositionally biased region" description="Basic and acidic residues" evidence="5">
    <location>
        <begin position="273"/>
        <end position="283"/>
    </location>
</feature>
<protein>
    <recommendedName>
        <fullName evidence="9">MFS general substrate transporter</fullName>
    </recommendedName>
</protein>
<feature type="compositionally biased region" description="Polar residues" evidence="5">
    <location>
        <begin position="257"/>
        <end position="269"/>
    </location>
</feature>
<evidence type="ECO:0000256" key="3">
    <source>
        <dbReference type="ARBA" id="ARBA00022989"/>
    </source>
</evidence>
<evidence type="ECO:0000313" key="8">
    <source>
        <dbReference type="Proteomes" id="UP001215151"/>
    </source>
</evidence>
<evidence type="ECO:0000313" key="7">
    <source>
        <dbReference type="EMBL" id="KAJ8501780.1"/>
    </source>
</evidence>
<comment type="caution">
    <text evidence="7">The sequence shown here is derived from an EMBL/GenBank/DDBJ whole genome shotgun (WGS) entry which is preliminary data.</text>
</comment>
<dbReference type="PANTHER" id="PTHR23510">
    <property type="entry name" value="INNER MEMBRANE TRANSPORT PROTEIN YAJR"/>
    <property type="match status" value="1"/>
</dbReference>
<feature type="transmembrane region" description="Helical" evidence="6">
    <location>
        <begin position="483"/>
        <end position="505"/>
    </location>
</feature>
<dbReference type="EMBL" id="JAPEVG010000004">
    <property type="protein sequence ID" value="KAJ8501780.1"/>
    <property type="molecule type" value="Genomic_DNA"/>
</dbReference>
<keyword evidence="8" id="KW-1185">Reference proteome</keyword>
<dbReference type="InterPro" id="IPR036259">
    <property type="entry name" value="MFS_trans_sf"/>
</dbReference>
<evidence type="ECO:0000256" key="2">
    <source>
        <dbReference type="ARBA" id="ARBA00022692"/>
    </source>
</evidence>
<evidence type="ECO:0000256" key="4">
    <source>
        <dbReference type="ARBA" id="ARBA00023136"/>
    </source>
</evidence>
<feature type="compositionally biased region" description="Polar residues" evidence="5">
    <location>
        <begin position="292"/>
        <end position="306"/>
    </location>
</feature>
<sequence>MSSPLQVLTTVFGLRRVKAFNWSLNRRRSQAHHTSSNETLQVAREEDPELKLPKMTSLVIMQTASALMQVSFFIVVSSSNAYAQYLGGTSTFSGLVIGIPTAFSGIALLPLMKYDQGGYRRPLNFACATAILGNVLYSLAYHAGFLYLILLGRIVSGFSFTFFMYSKRYCSDPRIVGIRRRTTLAGWLVLGQGFGFSIGPFIGGLLYKIGFSNSIFNGYTSPTWILAGIWAVFWAIASQLFEDVPTARTPSPPDTSIELQQMNTPSDPTNADAKSDDIKRIEEATEEPCAASGSSSATVNEPSTDNVPAPPRRMNAAQIGVTATMCWFAMTCFFILGAWEANIPVFTGSASPLNPFDYSPFAAGNFIAVGGVATIPFLLANLLVARRVQDRHTLAVGTALGTAGLLVALAVLATRTVSFGTFFVCWFLVALGFNLTSTVTLSLLSKQLPGEWNAKISLAIQYSNYTGRVCGAVWGGAGVKVGMLNYVGLQIGIVGVGVLLFSTLWKQLKAKTG</sequence>
<feature type="transmembrane region" description="Helical" evidence="6">
    <location>
        <begin position="91"/>
        <end position="111"/>
    </location>
</feature>
<dbReference type="InterPro" id="IPR051068">
    <property type="entry name" value="MFS_Domain-Containing_Protein"/>
</dbReference>
<feature type="transmembrane region" description="Helical" evidence="6">
    <location>
        <begin position="394"/>
        <end position="413"/>
    </location>
</feature>
<dbReference type="Gene3D" id="1.20.1250.20">
    <property type="entry name" value="MFS general substrate transporter like domains"/>
    <property type="match status" value="1"/>
</dbReference>
<reference evidence="7" key="1">
    <citation type="submission" date="2022-11" db="EMBL/GenBank/DDBJ databases">
        <title>Genome Sequence of Cubamyces cubensis.</title>
        <authorList>
            <person name="Buettner E."/>
        </authorList>
    </citation>
    <scope>NUCLEOTIDE SEQUENCE</scope>
    <source>
        <strain evidence="7">MPL-01</strain>
    </source>
</reference>
<dbReference type="PANTHER" id="PTHR23510:SF64">
    <property type="entry name" value="INNER MEMBRANE TRANSPORT PROTEIN YAJR"/>
    <property type="match status" value="1"/>
</dbReference>
<dbReference type="GO" id="GO:0022857">
    <property type="term" value="F:transmembrane transporter activity"/>
    <property type="evidence" value="ECO:0007669"/>
    <property type="project" value="InterPro"/>
</dbReference>
<feature type="transmembrane region" description="Helical" evidence="6">
    <location>
        <begin position="419"/>
        <end position="444"/>
    </location>
</feature>
<feature type="transmembrane region" description="Helical" evidence="6">
    <location>
        <begin position="219"/>
        <end position="241"/>
    </location>
</feature>
<dbReference type="InterPro" id="IPR011701">
    <property type="entry name" value="MFS"/>
</dbReference>
<proteinExistence type="predicted"/>
<evidence type="ECO:0000256" key="6">
    <source>
        <dbReference type="SAM" id="Phobius"/>
    </source>
</evidence>
<keyword evidence="3 6" id="KW-1133">Transmembrane helix</keyword>
<comment type="subcellular location">
    <subcellularLocation>
        <location evidence="1">Membrane</location>
        <topology evidence="1">Multi-pass membrane protein</topology>
    </subcellularLocation>
</comment>
<feature type="region of interest" description="Disordered" evidence="5">
    <location>
        <begin position="247"/>
        <end position="311"/>
    </location>
</feature>
<feature type="transmembrane region" description="Helical" evidence="6">
    <location>
        <begin position="359"/>
        <end position="382"/>
    </location>
</feature>
<feature type="transmembrane region" description="Helical" evidence="6">
    <location>
        <begin position="58"/>
        <end position="79"/>
    </location>
</feature>
<name>A0AAD7U3E1_9APHY</name>
<dbReference type="AlphaFoldDB" id="A0AAD7U3E1"/>
<accession>A0AAD7U3E1</accession>
<organism evidence="7 8">
    <name type="scientific">Trametes cubensis</name>
    <dbReference type="NCBI Taxonomy" id="1111947"/>
    <lineage>
        <taxon>Eukaryota</taxon>
        <taxon>Fungi</taxon>
        <taxon>Dikarya</taxon>
        <taxon>Basidiomycota</taxon>
        <taxon>Agaricomycotina</taxon>
        <taxon>Agaricomycetes</taxon>
        <taxon>Polyporales</taxon>
        <taxon>Polyporaceae</taxon>
        <taxon>Trametes</taxon>
    </lineage>
</organism>
<dbReference type="GO" id="GO:0016020">
    <property type="term" value="C:membrane"/>
    <property type="evidence" value="ECO:0007669"/>
    <property type="project" value="UniProtKB-SubCell"/>
</dbReference>
<evidence type="ECO:0000256" key="5">
    <source>
        <dbReference type="SAM" id="MobiDB-lite"/>
    </source>
</evidence>
<dbReference type="Pfam" id="PF07690">
    <property type="entry name" value="MFS_1"/>
    <property type="match status" value="1"/>
</dbReference>
<feature type="transmembrane region" description="Helical" evidence="6">
    <location>
        <begin position="319"/>
        <end position="339"/>
    </location>
</feature>
<dbReference type="Proteomes" id="UP001215151">
    <property type="component" value="Unassembled WGS sequence"/>
</dbReference>
<dbReference type="SUPFAM" id="SSF103473">
    <property type="entry name" value="MFS general substrate transporter"/>
    <property type="match status" value="1"/>
</dbReference>
<evidence type="ECO:0000256" key="1">
    <source>
        <dbReference type="ARBA" id="ARBA00004141"/>
    </source>
</evidence>
<feature type="transmembrane region" description="Helical" evidence="6">
    <location>
        <begin position="146"/>
        <end position="165"/>
    </location>
</feature>
<keyword evidence="4 6" id="KW-0472">Membrane</keyword>
<feature type="transmembrane region" description="Helical" evidence="6">
    <location>
        <begin position="456"/>
        <end position="477"/>
    </location>
</feature>
<gene>
    <name evidence="7" type="ORF">ONZ51_g360</name>
</gene>
<feature type="transmembrane region" description="Helical" evidence="6">
    <location>
        <begin position="185"/>
        <end position="207"/>
    </location>
</feature>
<keyword evidence="2 6" id="KW-0812">Transmembrane</keyword>
<evidence type="ECO:0008006" key="9">
    <source>
        <dbReference type="Google" id="ProtNLM"/>
    </source>
</evidence>